<name>A0ABX1VDQ7_9PLAN</name>
<dbReference type="NCBIfam" id="TIGR02595">
    <property type="entry name" value="PEP_CTERM"/>
    <property type="match status" value="1"/>
</dbReference>
<dbReference type="InterPro" id="IPR013424">
    <property type="entry name" value="Ice-binding_C"/>
</dbReference>
<gene>
    <name evidence="3" type="ORF">LzC2_16220</name>
</gene>
<dbReference type="Proteomes" id="UP000609651">
    <property type="component" value="Unassembled WGS sequence"/>
</dbReference>
<keyword evidence="4" id="KW-1185">Reference proteome</keyword>
<comment type="caution">
    <text evidence="3">The sequence shown here is derived from an EMBL/GenBank/DDBJ whole genome shotgun (WGS) entry which is preliminary data.</text>
</comment>
<dbReference type="Gene3D" id="2.60.120.380">
    <property type="match status" value="1"/>
</dbReference>
<accession>A0ABX1VDQ7</accession>
<dbReference type="EMBL" id="WTPX01000040">
    <property type="protein sequence ID" value="NNJ25551.1"/>
    <property type="molecule type" value="Genomic_DNA"/>
</dbReference>
<dbReference type="SUPFAM" id="SSF55486">
    <property type="entry name" value="Metalloproteases ('zincins'), catalytic domain"/>
    <property type="match status" value="1"/>
</dbReference>
<dbReference type="Gene3D" id="3.40.390.10">
    <property type="entry name" value="Collagenase (Catalytic Domain)"/>
    <property type="match status" value="1"/>
</dbReference>
<organism evidence="3 4">
    <name type="scientific">Alienimonas chondri</name>
    <dbReference type="NCBI Taxonomy" id="2681879"/>
    <lineage>
        <taxon>Bacteria</taxon>
        <taxon>Pseudomonadati</taxon>
        <taxon>Planctomycetota</taxon>
        <taxon>Planctomycetia</taxon>
        <taxon>Planctomycetales</taxon>
        <taxon>Planctomycetaceae</taxon>
        <taxon>Alienimonas</taxon>
    </lineage>
</organism>
<evidence type="ECO:0000256" key="2">
    <source>
        <dbReference type="SAM" id="SignalP"/>
    </source>
</evidence>
<keyword evidence="1" id="KW-1133">Transmembrane helix</keyword>
<feature type="signal peptide" evidence="2">
    <location>
        <begin position="1"/>
        <end position="24"/>
    </location>
</feature>
<sequence>MPPRRLVAPLAVWLCLTTASAAWAGLVTHVDFGQYDGHDFKLRLGQATSDAGVPTFSDSERAEIQANVLDGLRRAYAEFDVTFQTTDAGATETIRLDDFFPDSGTVYGRVERLDYRNQSNGDVARVYTENFGGFIERHKARDQQIAELSAALTGTAAHELGHNLGLSHQDSYGDPGFTYTGLEGAIDSGGAQDGRIMATGLTGLSEAQRETDRTFSQFSKLKLEFAEGLTVTGPTPSIAETLLSHDTTATAQAVTLVAQTISGFEAANIIGSIGTALESDLFALDLTSSGYLTVATITTGVETAVDTVLSVFDSDGLRLGEVNDTTLDGDLFGGPSAVQTTDSLLYGLRIEGPGRYFARVEGFGGATGDYELLVGFDSDVSAVPEPGAGLLALLAGAVGVAVRRRRRRLSA</sequence>
<feature type="transmembrane region" description="Helical" evidence="1">
    <location>
        <begin position="386"/>
        <end position="402"/>
    </location>
</feature>
<keyword evidence="2" id="KW-0732">Signal</keyword>
<dbReference type="InterPro" id="IPR024079">
    <property type="entry name" value="MetalloPept_cat_dom_sf"/>
</dbReference>
<evidence type="ECO:0000256" key="1">
    <source>
        <dbReference type="SAM" id="Phobius"/>
    </source>
</evidence>
<proteinExistence type="predicted"/>
<feature type="chain" id="PRO_5045500492" description="PEP-CTERM sorting domain-containing protein" evidence="2">
    <location>
        <begin position="25"/>
        <end position="411"/>
    </location>
</feature>
<keyword evidence="1" id="KW-0472">Membrane</keyword>
<dbReference type="RefSeq" id="WP_171185686.1">
    <property type="nucleotide sequence ID" value="NZ_WTPX01000040.1"/>
</dbReference>
<reference evidence="3 4" key="1">
    <citation type="journal article" date="2020" name="Syst. Appl. Microbiol.">
        <title>Alienimonas chondri sp. nov., a novel planctomycete isolated from the biofilm of the red alga Chondrus crispus.</title>
        <authorList>
            <person name="Vitorino I."/>
            <person name="Albuquerque L."/>
            <person name="Wiegand S."/>
            <person name="Kallscheuer N."/>
            <person name="da Costa M.S."/>
            <person name="Lobo-da-Cunha A."/>
            <person name="Jogler C."/>
            <person name="Lage O.M."/>
        </authorList>
    </citation>
    <scope>NUCLEOTIDE SEQUENCE [LARGE SCALE GENOMIC DNA]</scope>
    <source>
        <strain evidence="3 4">LzC2</strain>
    </source>
</reference>
<evidence type="ECO:0000313" key="4">
    <source>
        <dbReference type="Proteomes" id="UP000609651"/>
    </source>
</evidence>
<evidence type="ECO:0008006" key="5">
    <source>
        <dbReference type="Google" id="ProtNLM"/>
    </source>
</evidence>
<evidence type="ECO:0000313" key="3">
    <source>
        <dbReference type="EMBL" id="NNJ25551.1"/>
    </source>
</evidence>
<protein>
    <recommendedName>
        <fullName evidence="5">PEP-CTERM sorting domain-containing protein</fullName>
    </recommendedName>
</protein>
<keyword evidence="1" id="KW-0812">Transmembrane</keyword>